<proteinExistence type="predicted"/>
<organism evidence="2 3">
    <name type="scientific">Steinernema glaseri</name>
    <dbReference type="NCBI Taxonomy" id="37863"/>
    <lineage>
        <taxon>Eukaryota</taxon>
        <taxon>Metazoa</taxon>
        <taxon>Ecdysozoa</taxon>
        <taxon>Nematoda</taxon>
        <taxon>Chromadorea</taxon>
        <taxon>Rhabditida</taxon>
        <taxon>Tylenchina</taxon>
        <taxon>Panagrolaimomorpha</taxon>
        <taxon>Strongyloidoidea</taxon>
        <taxon>Steinernematidae</taxon>
        <taxon>Steinernema</taxon>
    </lineage>
</organism>
<evidence type="ECO:0000256" key="1">
    <source>
        <dbReference type="SAM" id="MobiDB-lite"/>
    </source>
</evidence>
<name>A0A1I8APK3_9BILA</name>
<dbReference type="WBParaSite" id="L893_g7859.t1">
    <property type="protein sequence ID" value="L893_g7859.t1"/>
    <property type="gene ID" value="L893_g7859"/>
</dbReference>
<evidence type="ECO:0000313" key="3">
    <source>
        <dbReference type="WBParaSite" id="L893_g7859.t1"/>
    </source>
</evidence>
<protein>
    <submittedName>
        <fullName evidence="3">Transmembrane protein</fullName>
    </submittedName>
</protein>
<feature type="region of interest" description="Disordered" evidence="1">
    <location>
        <begin position="101"/>
        <end position="125"/>
    </location>
</feature>
<evidence type="ECO:0000313" key="2">
    <source>
        <dbReference type="Proteomes" id="UP000095287"/>
    </source>
</evidence>
<dbReference type="Proteomes" id="UP000095287">
    <property type="component" value="Unplaced"/>
</dbReference>
<sequence length="163" mass="17886">MSLASLFICKEADYRISQCALLLFPSWFLASGLCLRSIIDAARFRGPLEVQFSVRFVIPSAASRSASSTFGGAPPCDITRAAPFFRFLLLNALRGDELRERSFPGGGPAGAHAGSRSAHASPLHPEPRRQRILRQQVRHLPSPAPWLRSGLRQLCSVLQPYSV</sequence>
<keyword evidence="2" id="KW-1185">Reference proteome</keyword>
<dbReference type="AlphaFoldDB" id="A0A1I8APK3"/>
<reference evidence="3" key="1">
    <citation type="submission" date="2016-11" db="UniProtKB">
        <authorList>
            <consortium name="WormBaseParasite"/>
        </authorList>
    </citation>
    <scope>IDENTIFICATION</scope>
</reference>
<feature type="compositionally biased region" description="Low complexity" evidence="1">
    <location>
        <begin position="110"/>
        <end position="122"/>
    </location>
</feature>
<accession>A0A1I8APK3</accession>